<comment type="caution">
    <text evidence="2">The sequence shown here is derived from an EMBL/GenBank/DDBJ whole genome shotgun (WGS) entry which is preliminary data.</text>
</comment>
<keyword evidence="1" id="KW-0472">Membrane</keyword>
<dbReference type="Proteomes" id="UP001500037">
    <property type="component" value="Unassembled WGS sequence"/>
</dbReference>
<keyword evidence="3" id="KW-1185">Reference proteome</keyword>
<accession>A0ABN1WQR0</accession>
<keyword evidence="1" id="KW-1133">Transmembrane helix</keyword>
<dbReference type="EMBL" id="BAAALF010000136">
    <property type="protein sequence ID" value="GAA1259772.1"/>
    <property type="molecule type" value="Genomic_DNA"/>
</dbReference>
<name>A0ABN1WQR0_9ACTN</name>
<evidence type="ECO:0000313" key="2">
    <source>
        <dbReference type="EMBL" id="GAA1259772.1"/>
    </source>
</evidence>
<proteinExistence type="predicted"/>
<evidence type="ECO:0000313" key="3">
    <source>
        <dbReference type="Proteomes" id="UP001500037"/>
    </source>
</evidence>
<evidence type="ECO:0000256" key="1">
    <source>
        <dbReference type="SAM" id="Phobius"/>
    </source>
</evidence>
<organism evidence="2 3">
    <name type="scientific">Kitasatospora nipponensis</name>
    <dbReference type="NCBI Taxonomy" id="258049"/>
    <lineage>
        <taxon>Bacteria</taxon>
        <taxon>Bacillati</taxon>
        <taxon>Actinomycetota</taxon>
        <taxon>Actinomycetes</taxon>
        <taxon>Kitasatosporales</taxon>
        <taxon>Streptomycetaceae</taxon>
        <taxon>Kitasatospora</taxon>
    </lineage>
</organism>
<sequence>MLTDLGHGLGEGGGKVVEVVVGYAEGLFGGALGGVGHGGLLLALWEDGMRKRIRGFGDLVQPGICARGAQRQGSWARRGSGPIAPR</sequence>
<gene>
    <name evidence="2" type="ORF">GCM10009665_57250</name>
</gene>
<keyword evidence="1" id="KW-0812">Transmembrane</keyword>
<feature type="transmembrane region" description="Helical" evidence="1">
    <location>
        <begin position="20"/>
        <end position="45"/>
    </location>
</feature>
<reference evidence="2 3" key="1">
    <citation type="journal article" date="2019" name="Int. J. Syst. Evol. Microbiol.">
        <title>The Global Catalogue of Microorganisms (GCM) 10K type strain sequencing project: providing services to taxonomists for standard genome sequencing and annotation.</title>
        <authorList>
            <consortium name="The Broad Institute Genomics Platform"/>
            <consortium name="The Broad Institute Genome Sequencing Center for Infectious Disease"/>
            <person name="Wu L."/>
            <person name="Ma J."/>
        </authorList>
    </citation>
    <scope>NUCLEOTIDE SEQUENCE [LARGE SCALE GENOMIC DNA]</scope>
    <source>
        <strain evidence="2 3">JCM 13004</strain>
    </source>
</reference>
<protein>
    <submittedName>
        <fullName evidence="2">Uncharacterized protein</fullName>
    </submittedName>
</protein>